<name>A0A2G6Q4K3_9BACI</name>
<evidence type="ECO:0008006" key="3">
    <source>
        <dbReference type="Google" id="ProtNLM"/>
    </source>
</evidence>
<reference evidence="1 2" key="1">
    <citation type="submission" date="2017-09" db="EMBL/GenBank/DDBJ databases">
        <title>Biocontrol bacteria screening and application from spent mushroom substrate.</title>
        <authorList>
            <person name="Sun X."/>
        </authorList>
    </citation>
    <scope>NUCLEOTIDE SEQUENCE [LARGE SCALE GENOMIC DNA]</scope>
    <source>
        <strain evidence="1 2">100374</strain>
    </source>
</reference>
<proteinExistence type="predicted"/>
<organism evidence="1 2">
    <name type="scientific">Bacillus fungorum</name>
    <dbReference type="NCBI Taxonomy" id="2039284"/>
    <lineage>
        <taxon>Bacteria</taxon>
        <taxon>Bacillati</taxon>
        <taxon>Bacillota</taxon>
        <taxon>Bacilli</taxon>
        <taxon>Bacillales</taxon>
        <taxon>Bacillaceae</taxon>
        <taxon>Bacillus</taxon>
    </lineage>
</organism>
<comment type="caution">
    <text evidence="1">The sequence shown here is derived from an EMBL/GenBank/DDBJ whole genome shotgun (WGS) entry which is preliminary data.</text>
</comment>
<dbReference type="Proteomes" id="UP000228484">
    <property type="component" value="Unassembled WGS sequence"/>
</dbReference>
<evidence type="ECO:0000313" key="2">
    <source>
        <dbReference type="Proteomes" id="UP000228484"/>
    </source>
</evidence>
<gene>
    <name evidence="1" type="ORF">CO726_30440</name>
</gene>
<evidence type="ECO:0000313" key="1">
    <source>
        <dbReference type="EMBL" id="PIE91754.1"/>
    </source>
</evidence>
<dbReference type="EMBL" id="NWUW01000085">
    <property type="protein sequence ID" value="PIE91754.1"/>
    <property type="molecule type" value="Genomic_DNA"/>
</dbReference>
<sequence length="72" mass="8093">MPKSLKKSNEVVDLKKFSQKIRGTNDYKDPKSGWIISKNKGKSHGGSAWKLYNKGKKERIASLTSSGKVLRE</sequence>
<dbReference type="AlphaFoldDB" id="A0A2G6Q4K3"/>
<accession>A0A2G6Q4K3</accession>
<keyword evidence="2" id="KW-1185">Reference proteome</keyword>
<protein>
    <recommendedName>
        <fullName evidence="3">Novel toxin 21 domain-containing protein</fullName>
    </recommendedName>
</protein>